<organism evidence="2 3">
    <name type="scientific">Araneus ventricosus</name>
    <name type="common">Orbweaver spider</name>
    <name type="synonym">Epeira ventricosa</name>
    <dbReference type="NCBI Taxonomy" id="182803"/>
    <lineage>
        <taxon>Eukaryota</taxon>
        <taxon>Metazoa</taxon>
        <taxon>Ecdysozoa</taxon>
        <taxon>Arthropoda</taxon>
        <taxon>Chelicerata</taxon>
        <taxon>Arachnida</taxon>
        <taxon>Araneae</taxon>
        <taxon>Araneomorphae</taxon>
        <taxon>Entelegynae</taxon>
        <taxon>Araneoidea</taxon>
        <taxon>Araneidae</taxon>
        <taxon>Araneus</taxon>
    </lineage>
</organism>
<dbReference type="EMBL" id="BGPR01110310">
    <property type="protein sequence ID" value="GBM88679.1"/>
    <property type="molecule type" value="Genomic_DNA"/>
</dbReference>
<evidence type="ECO:0000313" key="1">
    <source>
        <dbReference type="EMBL" id="GBM88679.1"/>
    </source>
</evidence>
<feature type="non-terminal residue" evidence="2">
    <location>
        <position position="1"/>
    </location>
</feature>
<dbReference type="AlphaFoldDB" id="A0A4Y2X743"/>
<reference evidence="2 3" key="1">
    <citation type="journal article" date="2019" name="Sci. Rep.">
        <title>Orb-weaving spider Araneus ventricosus genome elucidates the spidroin gene catalogue.</title>
        <authorList>
            <person name="Kono N."/>
            <person name="Nakamura H."/>
            <person name="Ohtoshi R."/>
            <person name="Moran D.A.P."/>
            <person name="Shinohara A."/>
            <person name="Yoshida Y."/>
            <person name="Fujiwara M."/>
            <person name="Mori M."/>
            <person name="Tomita M."/>
            <person name="Arakawa K."/>
        </authorList>
    </citation>
    <scope>NUCLEOTIDE SEQUENCE [LARGE SCALE GENOMIC DNA]</scope>
</reference>
<evidence type="ECO:0008006" key="4">
    <source>
        <dbReference type="Google" id="ProtNLM"/>
    </source>
</evidence>
<comment type="caution">
    <text evidence="2">The sequence shown here is derived from an EMBL/GenBank/DDBJ whole genome shotgun (WGS) entry which is preliminary data.</text>
</comment>
<evidence type="ECO:0000313" key="3">
    <source>
        <dbReference type="Proteomes" id="UP000499080"/>
    </source>
</evidence>
<gene>
    <name evidence="2" type="ORF">AVEN_275070_1</name>
    <name evidence="1" type="ORF">AVEN_68639_1</name>
</gene>
<protein>
    <recommendedName>
        <fullName evidence="4">Mos1 transposase HTH domain-containing protein</fullName>
    </recommendedName>
</protein>
<accession>A0A4Y2X743</accession>
<name>A0A4Y2X743_ARAVE</name>
<sequence length="126" mass="14564">SSVNDVIVLTVVRVCNRRIPLRTGQDWSEPVPERRRCECAYRVETASCRVKVLCAQSELNMYQKTNILLGFKPGKSAKETHEMVIQFTKCVHKWFKSFREGRDTIEDAPPDLVGLQLHAPRTTYRK</sequence>
<dbReference type="Proteomes" id="UP000499080">
    <property type="component" value="Unassembled WGS sequence"/>
</dbReference>
<keyword evidence="3" id="KW-1185">Reference proteome</keyword>
<evidence type="ECO:0000313" key="2">
    <source>
        <dbReference type="EMBL" id="GBO45391.1"/>
    </source>
</evidence>
<dbReference type="EMBL" id="BGPR01072482">
    <property type="protein sequence ID" value="GBO45391.1"/>
    <property type="molecule type" value="Genomic_DNA"/>
</dbReference>
<proteinExistence type="predicted"/>